<evidence type="ECO:0000256" key="7">
    <source>
        <dbReference type="SAM" id="MobiDB-lite"/>
    </source>
</evidence>
<evidence type="ECO:0000256" key="4">
    <source>
        <dbReference type="ARBA" id="ARBA00022917"/>
    </source>
</evidence>
<comment type="caution">
    <text evidence="9">The sequence shown here is derived from an EMBL/GenBank/DDBJ whole genome shotgun (WGS) entry which is preliminary data.</text>
</comment>
<feature type="domain" description="Aminoacyl-tRNA synthetase class II (D/K/N)" evidence="8">
    <location>
        <begin position="191"/>
        <end position="255"/>
    </location>
</feature>
<dbReference type="GO" id="GO:0005739">
    <property type="term" value="C:mitochondrion"/>
    <property type="evidence" value="ECO:0007669"/>
    <property type="project" value="TreeGrafter"/>
</dbReference>
<evidence type="ECO:0000256" key="2">
    <source>
        <dbReference type="ARBA" id="ARBA00022741"/>
    </source>
</evidence>
<feature type="domain" description="Aminoacyl-tRNA synthetase class II (D/K/N)" evidence="8">
    <location>
        <begin position="339"/>
        <end position="578"/>
    </location>
</feature>
<dbReference type="InterPro" id="IPR004364">
    <property type="entry name" value="Aa-tRNA-synt_II"/>
</dbReference>
<dbReference type="InterPro" id="IPR002312">
    <property type="entry name" value="Asp/Asn-tRNA-synth_IIb"/>
</dbReference>
<evidence type="ECO:0000256" key="6">
    <source>
        <dbReference type="SAM" id="Coils"/>
    </source>
</evidence>
<gene>
    <name evidence="9" type="ORF">H6P81_014080</name>
</gene>
<evidence type="ECO:0000313" key="10">
    <source>
        <dbReference type="Proteomes" id="UP000825729"/>
    </source>
</evidence>
<keyword evidence="4" id="KW-0648">Protein biosynthesis</keyword>
<dbReference type="Proteomes" id="UP000825729">
    <property type="component" value="Unassembled WGS sequence"/>
</dbReference>
<evidence type="ECO:0000256" key="3">
    <source>
        <dbReference type="ARBA" id="ARBA00022840"/>
    </source>
</evidence>
<dbReference type="GO" id="GO:0006421">
    <property type="term" value="P:asparaginyl-tRNA aminoacylation"/>
    <property type="evidence" value="ECO:0007669"/>
    <property type="project" value="TreeGrafter"/>
</dbReference>
<dbReference type="EMBL" id="JAINDJ010000005">
    <property type="protein sequence ID" value="KAG9447952.1"/>
    <property type="molecule type" value="Genomic_DNA"/>
</dbReference>
<dbReference type="GO" id="GO:0004816">
    <property type="term" value="F:asparagine-tRNA ligase activity"/>
    <property type="evidence" value="ECO:0007669"/>
    <property type="project" value="TreeGrafter"/>
</dbReference>
<keyword evidence="2" id="KW-0547">Nucleotide-binding</keyword>
<dbReference type="Gene3D" id="3.30.930.10">
    <property type="entry name" value="Bira Bifunctional Protein, Domain 2"/>
    <property type="match status" value="1"/>
</dbReference>
<dbReference type="Pfam" id="PF00152">
    <property type="entry name" value="tRNA-synt_2"/>
    <property type="match status" value="2"/>
</dbReference>
<proteinExistence type="predicted"/>
<evidence type="ECO:0000256" key="1">
    <source>
        <dbReference type="ARBA" id="ARBA00022598"/>
    </source>
</evidence>
<keyword evidence="10" id="KW-1185">Reference proteome</keyword>
<keyword evidence="1" id="KW-0436">Ligase</keyword>
<dbReference type="PANTHER" id="PTHR22594:SF36">
    <property type="entry name" value="ASPARAGINE--TRNA LIGASE, CYTOPLASMIC 2"/>
    <property type="match status" value="1"/>
</dbReference>
<protein>
    <recommendedName>
        <fullName evidence="8">Aminoacyl-tRNA synthetase class II (D/K/N) domain-containing protein</fullName>
    </recommendedName>
</protein>
<feature type="compositionally biased region" description="Polar residues" evidence="7">
    <location>
        <begin position="682"/>
        <end position="691"/>
    </location>
</feature>
<dbReference type="PRINTS" id="PR01042">
    <property type="entry name" value="TRNASYNTHASP"/>
</dbReference>
<organism evidence="9 10">
    <name type="scientific">Aristolochia fimbriata</name>
    <name type="common">White veined hardy Dutchman's pipe vine</name>
    <dbReference type="NCBI Taxonomy" id="158543"/>
    <lineage>
        <taxon>Eukaryota</taxon>
        <taxon>Viridiplantae</taxon>
        <taxon>Streptophyta</taxon>
        <taxon>Embryophyta</taxon>
        <taxon>Tracheophyta</taxon>
        <taxon>Spermatophyta</taxon>
        <taxon>Magnoliopsida</taxon>
        <taxon>Magnoliidae</taxon>
        <taxon>Piperales</taxon>
        <taxon>Aristolochiaceae</taxon>
        <taxon>Aristolochia</taxon>
    </lineage>
</organism>
<dbReference type="InterPro" id="IPR045864">
    <property type="entry name" value="aa-tRNA-synth_II/BPL/LPL"/>
</dbReference>
<reference evidence="9 10" key="1">
    <citation type="submission" date="2021-07" db="EMBL/GenBank/DDBJ databases">
        <title>The Aristolochia fimbriata genome: insights into angiosperm evolution, floral development and chemical biosynthesis.</title>
        <authorList>
            <person name="Jiao Y."/>
        </authorList>
    </citation>
    <scope>NUCLEOTIDE SEQUENCE [LARGE SCALE GENOMIC DNA]</scope>
    <source>
        <strain evidence="9">IBCAS-2021</strain>
        <tissue evidence="9">Leaf</tissue>
    </source>
</reference>
<feature type="region of interest" description="Disordered" evidence="7">
    <location>
        <begin position="657"/>
        <end position="691"/>
    </location>
</feature>
<feature type="compositionally biased region" description="Basic and acidic residues" evidence="7">
    <location>
        <begin position="663"/>
        <end position="679"/>
    </location>
</feature>
<dbReference type="NCBIfam" id="NF003037">
    <property type="entry name" value="PRK03932.1"/>
    <property type="match status" value="1"/>
</dbReference>
<feature type="coiled-coil region" evidence="6">
    <location>
        <begin position="274"/>
        <end position="328"/>
    </location>
</feature>
<keyword evidence="3" id="KW-0067">ATP-binding</keyword>
<evidence type="ECO:0000259" key="8">
    <source>
        <dbReference type="Pfam" id="PF00152"/>
    </source>
</evidence>
<evidence type="ECO:0000256" key="5">
    <source>
        <dbReference type="ARBA" id="ARBA00023146"/>
    </source>
</evidence>
<dbReference type="SUPFAM" id="SSF55681">
    <property type="entry name" value="Class II aaRS and biotin synthetases"/>
    <property type="match status" value="1"/>
</dbReference>
<keyword evidence="5" id="KW-0030">Aminoacyl-tRNA synthetase</keyword>
<keyword evidence="6" id="KW-0175">Coiled coil</keyword>
<dbReference type="AlphaFoldDB" id="A0AAV7EGJ5"/>
<evidence type="ECO:0000313" key="9">
    <source>
        <dbReference type="EMBL" id="KAG9447952.1"/>
    </source>
</evidence>
<accession>A0AAV7EGJ5</accession>
<dbReference type="PANTHER" id="PTHR22594">
    <property type="entry name" value="ASPARTYL/LYSYL-TRNA SYNTHETASE"/>
    <property type="match status" value="1"/>
</dbReference>
<name>A0AAV7EGJ5_ARIFI</name>
<sequence length="691" mass="77309">MANQPASDGVNPEPRVTPFKYSNRIVLRNILGRTDGGAELDGERVVVGGWVKASKEQAKTPSSAASDGEDATCTKMMQTRFPCLRNVVRLLLGADGGFPRKFEFTKKVPAIVYLQVNDGSCVSNLEVVIDTSLTHMTQITAAGTAVLVEGVLRKPMQGKRPIALYVEKVLHVGTVDLGKYPVANSRLPLEFLRNYAHLRPRKTMVASITRVRSALSHATPSFFQNQGFIHVNMPIITSMKDSDSSNSFQVTTIFSQMDRSEDPHTTNKSDQIDLQVIKTAVKEKTNKVEELKRNESDKEALAAAIKDLEKANKLAAQLEAQKKSKASVTLQDGMVDFSNDFFSCQSYLTTTAQLHLESYACALSSVYTFGPTFRAEKSNSVKHLAESWMVEAEMAFAELEDSMNCSEDYVKFLFQWVLENCVEDMKLVSLAIDKTTTERLRSMVSSPFERVTYTEAVDTLKKVVDKTFETQVEWGIHLTEEHESYLVDEIYKKPIIIYNYPKEIRPFYVRLNSDVKTVAAFEVIVPKGGSLVKGSQKEERLDMINNRVQELGLARDQYEWYLDIRKHGTANHSGFSVSFVFEKLVIEASIDIKKRGVLDAEKLAMVSKPSRKAVARLLLGIEEDWRRSTESNTIIGIENCALESLEVELFDHLRTSDQYSGDESDKAFDVSSSRNKDGSSKLGLSSCSWCG</sequence>
<dbReference type="GO" id="GO:0005524">
    <property type="term" value="F:ATP binding"/>
    <property type="evidence" value="ECO:0007669"/>
    <property type="project" value="UniProtKB-KW"/>
</dbReference>